<evidence type="ECO:0000259" key="11">
    <source>
        <dbReference type="PROSITE" id="PS50893"/>
    </source>
</evidence>
<feature type="region of interest" description="Disordered" evidence="9">
    <location>
        <begin position="16"/>
        <end position="44"/>
    </location>
</feature>
<dbReference type="InterPro" id="IPR003593">
    <property type="entry name" value="AAA+_ATPase"/>
</dbReference>
<evidence type="ECO:0000313" key="13">
    <source>
        <dbReference type="Proteomes" id="UP001140560"/>
    </source>
</evidence>
<feature type="region of interest" description="Disordered" evidence="9">
    <location>
        <begin position="788"/>
        <end position="812"/>
    </location>
</feature>
<keyword evidence="6" id="KW-0067">ATP-binding</keyword>
<keyword evidence="5" id="KW-0547">Nucleotide-binding</keyword>
<feature type="transmembrane region" description="Helical" evidence="10">
    <location>
        <begin position="1437"/>
        <end position="1455"/>
    </location>
</feature>
<evidence type="ECO:0000256" key="6">
    <source>
        <dbReference type="ARBA" id="ARBA00022840"/>
    </source>
</evidence>
<evidence type="ECO:0000256" key="3">
    <source>
        <dbReference type="ARBA" id="ARBA00022448"/>
    </source>
</evidence>
<dbReference type="InterPro" id="IPR003439">
    <property type="entry name" value="ABC_transporter-like_ATP-bd"/>
</dbReference>
<dbReference type="InterPro" id="IPR034003">
    <property type="entry name" value="ABCG_PDR_2"/>
</dbReference>
<dbReference type="InterPro" id="IPR027417">
    <property type="entry name" value="P-loop_NTPase"/>
</dbReference>
<dbReference type="InterPro" id="IPR010929">
    <property type="entry name" value="PDR_CDR_ABC"/>
</dbReference>
<evidence type="ECO:0000256" key="7">
    <source>
        <dbReference type="ARBA" id="ARBA00022989"/>
    </source>
</evidence>
<keyword evidence="7 10" id="KW-1133">Transmembrane helix</keyword>
<feature type="transmembrane region" description="Helical" evidence="10">
    <location>
        <begin position="1194"/>
        <end position="1217"/>
    </location>
</feature>
<feature type="transmembrane region" description="Helical" evidence="10">
    <location>
        <begin position="638"/>
        <end position="660"/>
    </location>
</feature>
<dbReference type="GO" id="GO:0005524">
    <property type="term" value="F:ATP binding"/>
    <property type="evidence" value="ECO:0007669"/>
    <property type="project" value="UniProtKB-KW"/>
</dbReference>
<dbReference type="FunFam" id="3.40.50.300:FF:000054">
    <property type="entry name" value="ABC multidrug transporter atrF"/>
    <property type="match status" value="1"/>
</dbReference>
<sequence length="1466" mass="164570">MSAAVGFTEVAVHTEKPLANHAKTESSSDSGLEMKDQIRRDTESEREVVDLVRKFTTQAQQQHLGSPFAAEQNSRLDPKSERFRARDWAKAFYDIRYSSEESSSRVAGVAFRGLNVWGKGSPTDFQSTVGNKISKLPYLFGRGVQKIEILRDLEGLILPGEQLCVLGPPGSGCSTLLKTIAGETHGFKVSPDAYLNYQGIPATDMKKSFRGEAIYTAEVDAHFPQLSVGDTLYFAARARAPHIIPGGVSKERYAEHLRDVVMAMFGISHTIDTKVGNDFIRGVSGGERKRVTIAEAALSFAPLQCWDNSTRGLDSANAVEFCRTLRTQCDVFGASTCVAIYQAPQAAHEVFNKVIVLYEGRQIYFGLAHEAREYFERLGFECPDSQTTPDFLTSMTSASERRVRHGFENITPRTSDEFARCWRESPERQQLLLAIDEYHQAHPLQGEDHKLFALSRKAEKSRRQRQRSPYTLSYWKQISLCMWRDVQRLKNDPSVTLSMLIINFFEALIVASIFYNLPSTTESFFKRGGVLFMMVLLNAFGSILEVMSLYSKRTIVEKHNRYALYHPSAEALASMIVDIPYKIANCIIVNSTLYFMANLRREPGPFFFFLLVTFTMGLSMSMLFRLFASMTKTIAQALAPSSIVLMILVLYTGFVIPVQYMRGWASWLRWINPVSYGFGNVMVNEFNGRTFDCAFFIPSGPSYENVSADQRACAMQGSVPGSTSVSGTAYVETAFSYEYSDRWRNYAIILAITIILFVAHLVTSELVASERSKGEVLVFRRSKMQVNSKRHGGDEEAGSETAHQGERFDKSDSEHLVQKQVSNFHWEGVSYEIQIKGECRTILDSVDGWIKPGTLTALMGVSGAGKTTLLDVLASRTTMGLISGNMLVDGRERNESFQRKTGYVMQQDIHLETSTVREALEFSALLRQPPEYKRKERLAYVDHVIRLLDMEQYADAVVGVPGSGLNVEQRKRLTIGVELAARPKLLLFLDEPTSGLDSQTSWSICDLMEKLTRNGQAVLCTVHQPSSLLFQRFDRLLLLAKGGKTVYFGDIGHGSRVLLDYFARNGAPECPAGTNPAEYMLEAIGAAPGAETNIDWPSAWKNSKEYTDVQAELASLRELATQPSAVMDSSDASHQEFAAHFMAQLKTVAQRCAQQYWRTPSYIYSKVILTVGCSLLIGFSFFNGENTMQGLQNQMFGVFIFLFVIIQLLYQILPMFISQRTLYEARERQSKTYAWQAFVLSNLVIEMAWNAFMAILCFLVWYYPAAVYRNAEATNSTHIRAFHALLIVITSFLFASTLAHLLIAGAPSEEIAGAYATLVGIMLYGFCGILAGPSQLPRFWIFMYRVNPVTYMVSSFMSTTLGQAPAYCAETEFQTFAAPANQTCGEYMQNYIEMAGGYLRDAQATGQCQFCQMDNTNQFLQRIHANWDTRWRDFGLLWVYVVFNAAGAVFLYWLCRVPKGKKTKTV</sequence>
<dbReference type="InterPro" id="IPR017871">
    <property type="entry name" value="ABC_transporter-like_CS"/>
</dbReference>
<dbReference type="PROSITE" id="PS50893">
    <property type="entry name" value="ABC_TRANSPORTER_2"/>
    <property type="match status" value="2"/>
</dbReference>
<reference evidence="12" key="1">
    <citation type="submission" date="2022-10" db="EMBL/GenBank/DDBJ databases">
        <title>Tapping the CABI collections for fungal endophytes: first genome assemblies for Collariella, Neodidymelliopsis, Ascochyta clinopodiicola, Didymella pomorum, Didymosphaeria variabile, Neocosmospora piperis and Neocucurbitaria cava.</title>
        <authorList>
            <person name="Hill R."/>
        </authorList>
    </citation>
    <scope>NUCLEOTIDE SEQUENCE</scope>
    <source>
        <strain evidence="12">IMI 356814</strain>
    </source>
</reference>
<comment type="caution">
    <text evidence="12">The sequence shown here is derived from an EMBL/GenBank/DDBJ whole genome shotgun (WGS) entry which is preliminary data.</text>
</comment>
<gene>
    <name evidence="12" type="primary">CDR1_5</name>
    <name evidence="12" type="ORF">N0V83_007128</name>
</gene>
<name>A0A9W9CKR6_9PLEO</name>
<feature type="transmembrane region" description="Helical" evidence="10">
    <location>
        <begin position="1315"/>
        <end position="1336"/>
    </location>
</feature>
<dbReference type="CDD" id="cd03232">
    <property type="entry name" value="ABCG_PDR_domain2"/>
    <property type="match status" value="1"/>
</dbReference>
<proteinExistence type="inferred from homology"/>
<dbReference type="EMBL" id="JAPEUY010000012">
    <property type="protein sequence ID" value="KAJ4367544.1"/>
    <property type="molecule type" value="Genomic_DNA"/>
</dbReference>
<dbReference type="PANTHER" id="PTHR19241">
    <property type="entry name" value="ATP-BINDING CASSETTE TRANSPORTER"/>
    <property type="match status" value="1"/>
</dbReference>
<accession>A0A9W9CKR6</accession>
<evidence type="ECO:0000256" key="8">
    <source>
        <dbReference type="ARBA" id="ARBA00023136"/>
    </source>
</evidence>
<feature type="transmembrane region" description="Helical" evidence="10">
    <location>
        <begin position="529"/>
        <end position="550"/>
    </location>
</feature>
<evidence type="ECO:0000256" key="10">
    <source>
        <dbReference type="SAM" id="Phobius"/>
    </source>
</evidence>
<feature type="transmembrane region" description="Helical" evidence="10">
    <location>
        <begin position="1163"/>
        <end position="1182"/>
    </location>
</feature>
<dbReference type="InterPro" id="IPR013525">
    <property type="entry name" value="ABC2_TM"/>
</dbReference>
<keyword evidence="13" id="KW-1185">Reference proteome</keyword>
<dbReference type="SUPFAM" id="SSF52540">
    <property type="entry name" value="P-loop containing nucleoside triphosphate hydrolases"/>
    <property type="match status" value="2"/>
</dbReference>
<feature type="transmembrane region" description="Helical" evidence="10">
    <location>
        <begin position="1282"/>
        <end position="1303"/>
    </location>
</feature>
<evidence type="ECO:0000313" key="12">
    <source>
        <dbReference type="EMBL" id="KAJ4367544.1"/>
    </source>
</evidence>
<dbReference type="CDD" id="cd03233">
    <property type="entry name" value="ABCG_PDR_domain1"/>
    <property type="match status" value="1"/>
</dbReference>
<feature type="transmembrane region" description="Helical" evidence="10">
    <location>
        <begin position="497"/>
        <end position="517"/>
    </location>
</feature>
<dbReference type="OrthoDB" id="245989at2759"/>
<keyword evidence="4 10" id="KW-0812">Transmembrane</keyword>
<feature type="domain" description="ABC transporter" evidence="11">
    <location>
        <begin position="134"/>
        <end position="384"/>
    </location>
</feature>
<feature type="compositionally biased region" description="Basic and acidic residues" evidence="9">
    <location>
        <begin position="803"/>
        <end position="812"/>
    </location>
</feature>
<evidence type="ECO:0000256" key="9">
    <source>
        <dbReference type="SAM" id="MobiDB-lite"/>
    </source>
</evidence>
<dbReference type="Pfam" id="PF00005">
    <property type="entry name" value="ABC_tran"/>
    <property type="match status" value="2"/>
</dbReference>
<dbReference type="Pfam" id="PF06422">
    <property type="entry name" value="PDR_CDR"/>
    <property type="match status" value="1"/>
</dbReference>
<organism evidence="12 13">
    <name type="scientific">Neocucurbitaria cava</name>
    <dbReference type="NCBI Taxonomy" id="798079"/>
    <lineage>
        <taxon>Eukaryota</taxon>
        <taxon>Fungi</taxon>
        <taxon>Dikarya</taxon>
        <taxon>Ascomycota</taxon>
        <taxon>Pezizomycotina</taxon>
        <taxon>Dothideomycetes</taxon>
        <taxon>Pleosporomycetidae</taxon>
        <taxon>Pleosporales</taxon>
        <taxon>Pleosporineae</taxon>
        <taxon>Cucurbitariaceae</taxon>
        <taxon>Neocucurbitaria</taxon>
    </lineage>
</organism>
<dbReference type="GO" id="GO:0016020">
    <property type="term" value="C:membrane"/>
    <property type="evidence" value="ECO:0007669"/>
    <property type="project" value="UniProtKB-SubCell"/>
</dbReference>
<dbReference type="GO" id="GO:0140359">
    <property type="term" value="F:ABC-type transporter activity"/>
    <property type="evidence" value="ECO:0007669"/>
    <property type="project" value="InterPro"/>
</dbReference>
<comment type="similarity">
    <text evidence="2">Belongs to the ABC transporter superfamily. ABCG family. PDR (TC 3.A.1.205) subfamily.</text>
</comment>
<feature type="transmembrane region" description="Helical" evidence="10">
    <location>
        <begin position="743"/>
        <end position="763"/>
    </location>
</feature>
<keyword evidence="3" id="KW-0813">Transport</keyword>
<dbReference type="Gene3D" id="3.40.50.300">
    <property type="entry name" value="P-loop containing nucleotide triphosphate hydrolases"/>
    <property type="match status" value="2"/>
</dbReference>
<evidence type="ECO:0000256" key="2">
    <source>
        <dbReference type="ARBA" id="ARBA00006012"/>
    </source>
</evidence>
<evidence type="ECO:0000256" key="5">
    <source>
        <dbReference type="ARBA" id="ARBA00022741"/>
    </source>
</evidence>
<protein>
    <submittedName>
        <fullName evidence="12">Multidrug resistance protein</fullName>
    </submittedName>
</protein>
<dbReference type="FunFam" id="3.40.50.300:FF:003632">
    <property type="entry name" value="ABC multidrug transporter (Eurofung)"/>
    <property type="match status" value="1"/>
</dbReference>
<dbReference type="GO" id="GO:0016887">
    <property type="term" value="F:ATP hydrolysis activity"/>
    <property type="evidence" value="ECO:0007669"/>
    <property type="project" value="InterPro"/>
</dbReference>
<dbReference type="Proteomes" id="UP001140560">
    <property type="component" value="Unassembled WGS sequence"/>
</dbReference>
<keyword evidence="8 10" id="KW-0472">Membrane</keyword>
<dbReference type="Pfam" id="PF01061">
    <property type="entry name" value="ABC2_membrane"/>
    <property type="match status" value="2"/>
</dbReference>
<feature type="transmembrane region" description="Helical" evidence="10">
    <location>
        <begin position="606"/>
        <end position="626"/>
    </location>
</feature>
<dbReference type="SMART" id="SM00382">
    <property type="entry name" value="AAA"/>
    <property type="match status" value="2"/>
</dbReference>
<evidence type="ECO:0000256" key="4">
    <source>
        <dbReference type="ARBA" id="ARBA00022692"/>
    </source>
</evidence>
<feature type="domain" description="ABC transporter" evidence="11">
    <location>
        <begin position="824"/>
        <end position="1067"/>
    </location>
</feature>
<dbReference type="Pfam" id="PF14510">
    <property type="entry name" value="ABC_trans_N"/>
    <property type="match status" value="1"/>
</dbReference>
<feature type="transmembrane region" description="Helical" evidence="10">
    <location>
        <begin position="1238"/>
        <end position="1262"/>
    </location>
</feature>
<dbReference type="PROSITE" id="PS00211">
    <property type="entry name" value="ABC_TRANSPORTER_1"/>
    <property type="match status" value="1"/>
</dbReference>
<dbReference type="InterPro" id="IPR034001">
    <property type="entry name" value="ABCG_PDR_1"/>
</dbReference>
<evidence type="ECO:0000256" key="1">
    <source>
        <dbReference type="ARBA" id="ARBA00004141"/>
    </source>
</evidence>
<comment type="subcellular location">
    <subcellularLocation>
        <location evidence="1">Membrane</location>
        <topology evidence="1">Multi-pass membrane protein</topology>
    </subcellularLocation>
</comment>
<dbReference type="InterPro" id="IPR029481">
    <property type="entry name" value="ABC_trans_N"/>
</dbReference>